<evidence type="ECO:0000256" key="7">
    <source>
        <dbReference type="ARBA" id="ARBA00022723"/>
    </source>
</evidence>
<evidence type="ECO:0000256" key="8">
    <source>
        <dbReference type="ARBA" id="ARBA00022729"/>
    </source>
</evidence>
<protein>
    <recommendedName>
        <fullName evidence="4">ferroxidase</fullName>
        <ecNumber evidence="4">1.16.3.1</ecNumber>
    </recommendedName>
</protein>
<evidence type="ECO:0000256" key="2">
    <source>
        <dbReference type="ARBA" id="ARBA00004167"/>
    </source>
</evidence>
<comment type="similarity">
    <text evidence="3">Belongs to the multicopper oxidase family.</text>
</comment>
<accession>A0AAQ5YBV6</accession>
<feature type="domain" description="Plastocyanin-like" evidence="16">
    <location>
        <begin position="244"/>
        <end position="325"/>
    </location>
</feature>
<evidence type="ECO:0000259" key="16">
    <source>
        <dbReference type="Pfam" id="PF07731"/>
    </source>
</evidence>
<feature type="domain" description="Plastocyanin-like" evidence="17">
    <location>
        <begin position="63"/>
        <end position="173"/>
    </location>
</feature>
<dbReference type="PANTHER" id="PTHR11709">
    <property type="entry name" value="MULTI-COPPER OXIDASE"/>
    <property type="match status" value="1"/>
</dbReference>
<dbReference type="Ensembl" id="ENSAOCT00000067038.1">
    <property type="protein sequence ID" value="ENSAOCP00000049321.1"/>
    <property type="gene ID" value="ENSAOCG00000000155.2"/>
</dbReference>
<comment type="cofactor">
    <cofactor evidence="1">
        <name>Cu cation</name>
        <dbReference type="ChEBI" id="CHEBI:23378"/>
    </cofactor>
</comment>
<feature type="domain" description="Plastocyanin-like" evidence="17">
    <location>
        <begin position="408"/>
        <end position="506"/>
    </location>
</feature>
<dbReference type="FunFam" id="2.60.40.420:FF:000002">
    <property type="entry name" value="Hephaestin like 1"/>
    <property type="match status" value="1"/>
</dbReference>
<keyword evidence="13" id="KW-0472">Membrane</keyword>
<keyword evidence="7" id="KW-0479">Metal-binding</keyword>
<keyword evidence="9" id="KW-0677">Repeat</keyword>
<evidence type="ECO:0000259" key="17">
    <source>
        <dbReference type="Pfam" id="PF07732"/>
    </source>
</evidence>
<dbReference type="GO" id="GO:0006826">
    <property type="term" value="P:iron ion transport"/>
    <property type="evidence" value="ECO:0007669"/>
    <property type="project" value="TreeGrafter"/>
</dbReference>
<keyword evidence="15" id="KW-0325">Glycoprotein</keyword>
<dbReference type="SUPFAM" id="SSF49503">
    <property type="entry name" value="Cupredoxins"/>
    <property type="match status" value="6"/>
</dbReference>
<sequence>MNQKYSLDIVNVVNDYSSWKQEASVFLKKGLQRIGPTYKKAVYKQYTDGTYRTEVQKPDWLGYMGPVLMAEEGDTVVVQLRNAASRPYSIHPHGLNYSKGNEGALYPDNTGPELKRDDSVAPGRTVIYEWSLPESHSPTSQDSNCMTRFYHSHVSPPRDINSGLIGPLIVCKKGTLDLHGDRSGDYMYALLFMVTDENFSWYLDENIRTYITNPARGLKEDEDFIESNKMHGINGFLYGNLPGLSMCQGNKIHWHLMALGNEVDMHSVHFHGQILTTLNHHTDTISLFPASGTTAEMVADTPGHWLLTCTVNDHLMAGMQALFEIKKCFPNVHKPRPHGELRQFFIAAEEEVWDYAPTVPTDRLADMFVTRGRNRIGSRYKKVRYVEYTDNTFMTKMLRSPEEQHLGILGPVLRAEEKDTIRVVFKNKASRAYTIQPHGVQYSIEQDGTLYHNELEVVTPPPAALVKPGTLHTYEWLADCLTYMYYSAVDPVKDTNSGLVGPLLVCRPGSLKKGVQKNYNKEYHLMATVFDENLSWYLDDNIKTYATVPTSVNKEEEGFVESNKMHALNGFVYRNLPGLTMCKGDKVTWHLSGLGSEADINTLYFQGNRFLYRQNRRDTISVFPHISHTVTMEPDSMGQFEVVCPTVNHYRGGMRANYTVEKCSMFQRQGEVMLHSKTYYIAAMETDWDYSPNRTWEAEMFTGQERYHLQGGFIGSRYKKVVYRQYTNDKFTKQVERTADMEHLGIMGPMIHANVGDKVKVVFKNMATRPYSIHANGVKTETPDVHQTQPGQTHTYTWYVNKNTGPTTEQEECSVSAYYSTVDVAKDLYSGLIGPLVICRRKEMSLSFPFDTCVVCFFVCAAINGYVYGNVNGLNMEVGDKVYWYLMGMGNEVDIHTVHWHGHSVEYKVQKNQHTLSLTAYKHYCRM</sequence>
<evidence type="ECO:0000313" key="19">
    <source>
        <dbReference type="Proteomes" id="UP001501940"/>
    </source>
</evidence>
<evidence type="ECO:0000313" key="18">
    <source>
        <dbReference type="Ensembl" id="ENSAOCP00000049321.1"/>
    </source>
</evidence>
<evidence type="ECO:0000256" key="6">
    <source>
        <dbReference type="ARBA" id="ARBA00022692"/>
    </source>
</evidence>
<evidence type="ECO:0000256" key="9">
    <source>
        <dbReference type="ARBA" id="ARBA00022737"/>
    </source>
</evidence>
<evidence type="ECO:0000256" key="15">
    <source>
        <dbReference type="ARBA" id="ARBA00023180"/>
    </source>
</evidence>
<evidence type="ECO:0000256" key="10">
    <source>
        <dbReference type="ARBA" id="ARBA00022989"/>
    </source>
</evidence>
<keyword evidence="19" id="KW-1185">Reference proteome</keyword>
<proteinExistence type="inferred from homology"/>
<gene>
    <name evidence="18" type="primary">CP</name>
</gene>
<dbReference type="Gene3D" id="2.60.40.420">
    <property type="entry name" value="Cupredoxins - blue copper proteins"/>
    <property type="match status" value="4"/>
</dbReference>
<keyword evidence="14" id="KW-1015">Disulfide bond</keyword>
<dbReference type="Pfam" id="PF07732">
    <property type="entry name" value="Cu-oxidase_3"/>
    <property type="match status" value="3"/>
</dbReference>
<dbReference type="AlphaFoldDB" id="A0AAQ5YBV6"/>
<feature type="domain" description="Plastocyanin-like" evidence="17">
    <location>
        <begin position="744"/>
        <end position="840"/>
    </location>
</feature>
<evidence type="ECO:0000256" key="1">
    <source>
        <dbReference type="ARBA" id="ARBA00001935"/>
    </source>
</evidence>
<dbReference type="GO" id="GO:0005886">
    <property type="term" value="C:plasma membrane"/>
    <property type="evidence" value="ECO:0007669"/>
    <property type="project" value="TreeGrafter"/>
</dbReference>
<reference evidence="18 19" key="1">
    <citation type="submission" date="2022-01" db="EMBL/GenBank/DDBJ databases">
        <title>A chromosome-scale genome assembly of the false clownfish, Amphiprion ocellaris.</title>
        <authorList>
            <person name="Ryu T."/>
        </authorList>
    </citation>
    <scope>NUCLEOTIDE SEQUENCE [LARGE SCALE GENOMIC DNA]</scope>
</reference>
<dbReference type="FunFam" id="2.60.40.420:FF:000028">
    <property type="entry name" value="Ceruloplasmin"/>
    <property type="match status" value="1"/>
</dbReference>
<dbReference type="EC" id="1.16.3.1" evidence="4"/>
<dbReference type="InterPro" id="IPR011706">
    <property type="entry name" value="Cu-oxidase_C"/>
</dbReference>
<reference evidence="18" key="2">
    <citation type="submission" date="2025-08" db="UniProtKB">
        <authorList>
            <consortium name="Ensembl"/>
        </authorList>
    </citation>
    <scope>IDENTIFICATION</scope>
</reference>
<keyword evidence="8" id="KW-0732">Signal</keyword>
<dbReference type="GO" id="GO:0004322">
    <property type="term" value="F:ferroxidase activity"/>
    <property type="evidence" value="ECO:0007669"/>
    <property type="project" value="UniProtKB-EC"/>
</dbReference>
<keyword evidence="5" id="KW-0813">Transport</keyword>
<dbReference type="InterPro" id="IPR008972">
    <property type="entry name" value="Cupredoxin"/>
</dbReference>
<evidence type="ECO:0000256" key="5">
    <source>
        <dbReference type="ARBA" id="ARBA00022448"/>
    </source>
</evidence>
<evidence type="ECO:0000256" key="4">
    <source>
        <dbReference type="ARBA" id="ARBA00013107"/>
    </source>
</evidence>
<keyword evidence="11" id="KW-0560">Oxidoreductase</keyword>
<evidence type="ECO:0000256" key="14">
    <source>
        <dbReference type="ARBA" id="ARBA00023157"/>
    </source>
</evidence>
<dbReference type="FunFam" id="2.60.40.420:FF:000009">
    <property type="entry name" value="Ceruloplasmin"/>
    <property type="match status" value="1"/>
</dbReference>
<dbReference type="PROSITE" id="PS00079">
    <property type="entry name" value="MULTICOPPER_OXIDASE1"/>
    <property type="match status" value="1"/>
</dbReference>
<comment type="subcellular location">
    <subcellularLocation>
        <location evidence="2">Membrane</location>
        <topology evidence="2">Single-pass membrane protein</topology>
    </subcellularLocation>
</comment>
<dbReference type="InterPro" id="IPR045087">
    <property type="entry name" value="Cu-oxidase_fam"/>
</dbReference>
<keyword evidence="6" id="KW-0812">Transmembrane</keyword>
<dbReference type="Pfam" id="PF07731">
    <property type="entry name" value="Cu-oxidase_2"/>
    <property type="match status" value="1"/>
</dbReference>
<dbReference type="GeneTree" id="ENSGT00940000155866"/>
<dbReference type="Proteomes" id="UP001501940">
    <property type="component" value="Chromosome 2"/>
</dbReference>
<name>A0AAQ5YBV6_AMPOC</name>
<evidence type="ECO:0000256" key="3">
    <source>
        <dbReference type="ARBA" id="ARBA00010609"/>
    </source>
</evidence>
<organism evidence="18 19">
    <name type="scientific">Amphiprion ocellaris</name>
    <name type="common">Clown anemonefish</name>
    <dbReference type="NCBI Taxonomy" id="80972"/>
    <lineage>
        <taxon>Eukaryota</taxon>
        <taxon>Metazoa</taxon>
        <taxon>Chordata</taxon>
        <taxon>Craniata</taxon>
        <taxon>Vertebrata</taxon>
        <taxon>Euteleostomi</taxon>
        <taxon>Actinopterygii</taxon>
        <taxon>Neopterygii</taxon>
        <taxon>Teleostei</taxon>
        <taxon>Neoteleostei</taxon>
        <taxon>Acanthomorphata</taxon>
        <taxon>Ovalentaria</taxon>
        <taxon>Pomacentridae</taxon>
        <taxon>Amphiprion</taxon>
    </lineage>
</organism>
<dbReference type="PANTHER" id="PTHR11709:SF226">
    <property type="entry name" value="CERULOPLASMIN"/>
    <property type="match status" value="1"/>
</dbReference>
<dbReference type="GO" id="GO:0005507">
    <property type="term" value="F:copper ion binding"/>
    <property type="evidence" value="ECO:0007669"/>
    <property type="project" value="InterPro"/>
</dbReference>
<keyword evidence="12" id="KW-0406">Ion transport</keyword>
<evidence type="ECO:0000256" key="12">
    <source>
        <dbReference type="ARBA" id="ARBA00023065"/>
    </source>
</evidence>
<evidence type="ECO:0000256" key="11">
    <source>
        <dbReference type="ARBA" id="ARBA00023002"/>
    </source>
</evidence>
<reference evidence="18" key="3">
    <citation type="submission" date="2025-09" db="UniProtKB">
        <authorList>
            <consortium name="Ensembl"/>
        </authorList>
    </citation>
    <scope>IDENTIFICATION</scope>
</reference>
<dbReference type="InterPro" id="IPR011707">
    <property type="entry name" value="Cu-oxidase-like_N"/>
</dbReference>
<keyword evidence="10" id="KW-1133">Transmembrane helix</keyword>
<evidence type="ECO:0000256" key="13">
    <source>
        <dbReference type="ARBA" id="ARBA00023136"/>
    </source>
</evidence>
<dbReference type="InterPro" id="IPR033138">
    <property type="entry name" value="Cu_oxidase_CS"/>
</dbReference>